<dbReference type="PRINTS" id="PR00344">
    <property type="entry name" value="BCTRLSENSOR"/>
</dbReference>
<dbReference type="CDD" id="cd16919">
    <property type="entry name" value="HATPase_CckA-like"/>
    <property type="match status" value="1"/>
</dbReference>
<sequence>MARLMRAHDWAATPLGPPERWASGLKAAIRLLLTSRFEMWLGWGPDIHFFYNDAYRPTLGIKHPQSLGMPTRVLWAEIWDDIKGRLQTVYEKGEATWDRALLLLLERNGYPEETYHTFSYSPLIGETGKVEGVFCAVSEETERVLSERRLASLRELASGLAAAEGREAVLRAVEDKLAANRHDLPFTLTYLFEENGDARLAAASGIARGHDCAPALLPSAGGVWDLTVIRDGATASLTVPCTADALPAGAWDRAPTSAAIVPLVGQGGERPRGALIVGLNPYRPEDEDYLGFLSLLAGQITSGLASAEAFDAERERSEALAAAVRLRQQAAEALRRANERLTSEVALRTGERDRMRHLFRQAPSFMCILSGPDHVFELVNDAYLQLVGHRDLVGVPAREALPEIAGQGFFELLDGVLATGEAFVGRNLKVQVQRAPGAPLEERFVNLVYQPITEADGSVSGIFVDGFDVTHQKRAEDQLHQLNATLEQRVGERTEALAEAMERLQSETAERQQAEAALRQAQKIEALGKLTGGVAHDFNNLLQVISGNLQLLSREVAGNARAETRVQNALAGVSRGAKLASQLLAFGRRQPLEPKVVNLGRLLNNMDDLLRRALGEDIEIETVIAAGLWNTLVDPGQIENAVLNLAINARDAMDGGGRLTIEASNATLDGDYAGRHDDVQPGQYVMIAVTDTGSGIPEDILEQVFEPFFSTKPEGKGTGLGLSMVHGLVKQSGGHIKIYSEVGEGTTIKLYLPRALREEDLIADISKAPVRGGTETILVVEDDEEVRETAVALLTELGYRVLKARDAQSALSVVESGVPIDLLFTDVVMPGPLRSPELARKAKERLPHIAVLFTSGYTENAIVHHGRLDPGVELLSKPYSREALARKVRHVLGNEAQHRVAEAQQQAPAGAEPAPAAMPAAAAGALTIALVEDDSLIRESTGSLLEGLGHRVLASADAEAAMQALAASPVDVLIADVSLPGVSGVALARQAVARWPGLKVIFASGDETSYADAGIEDAVGLAKPYTPDGLAAALERARS</sequence>
<dbReference type="SUPFAM" id="SSF52172">
    <property type="entry name" value="CheY-like"/>
    <property type="match status" value="2"/>
</dbReference>
<comment type="caution">
    <text evidence="9">The sequence shown here is derived from an EMBL/GenBank/DDBJ whole genome shotgun (WGS) entry which is preliminary data.</text>
</comment>
<feature type="domain" description="Response regulatory" evidence="7">
    <location>
        <begin position="776"/>
        <end position="892"/>
    </location>
</feature>
<protein>
    <recommendedName>
        <fullName evidence="2">histidine kinase</fullName>
        <ecNumber evidence="2">2.7.13.3</ecNumber>
    </recommendedName>
</protein>
<gene>
    <name evidence="9" type="ORF">E2493_09025</name>
</gene>
<dbReference type="InterPro" id="IPR005467">
    <property type="entry name" value="His_kinase_dom"/>
</dbReference>
<dbReference type="SUPFAM" id="SSF55781">
    <property type="entry name" value="GAF domain-like"/>
    <property type="match status" value="1"/>
</dbReference>
<evidence type="ECO:0000256" key="1">
    <source>
        <dbReference type="ARBA" id="ARBA00000085"/>
    </source>
</evidence>
<dbReference type="Pfam" id="PF08448">
    <property type="entry name" value="PAS_4"/>
    <property type="match status" value="1"/>
</dbReference>
<dbReference type="Pfam" id="PF02518">
    <property type="entry name" value="HATPase_c"/>
    <property type="match status" value="1"/>
</dbReference>
<dbReference type="PROSITE" id="PS50109">
    <property type="entry name" value="HIS_KIN"/>
    <property type="match status" value="1"/>
</dbReference>
<dbReference type="PANTHER" id="PTHR43065">
    <property type="entry name" value="SENSOR HISTIDINE KINASE"/>
    <property type="match status" value="1"/>
</dbReference>
<dbReference type="Gene3D" id="3.30.450.20">
    <property type="entry name" value="PAS domain"/>
    <property type="match status" value="2"/>
</dbReference>
<feature type="coiled-coil region" evidence="5">
    <location>
        <begin position="497"/>
        <end position="524"/>
    </location>
</feature>
<dbReference type="SMART" id="SM00387">
    <property type="entry name" value="HATPase_c"/>
    <property type="match status" value="1"/>
</dbReference>
<dbReference type="InterPro" id="IPR035965">
    <property type="entry name" value="PAS-like_dom_sf"/>
</dbReference>
<evidence type="ECO:0000256" key="5">
    <source>
        <dbReference type="SAM" id="Coils"/>
    </source>
</evidence>
<dbReference type="Pfam" id="PF00072">
    <property type="entry name" value="Response_reg"/>
    <property type="match status" value="2"/>
</dbReference>
<dbReference type="SUPFAM" id="SSF55785">
    <property type="entry name" value="PYP-like sensor domain (PAS domain)"/>
    <property type="match status" value="1"/>
</dbReference>
<evidence type="ECO:0000259" key="7">
    <source>
        <dbReference type="PROSITE" id="PS50110"/>
    </source>
</evidence>
<proteinExistence type="predicted"/>
<evidence type="ECO:0000313" key="9">
    <source>
        <dbReference type="EMBL" id="TFI58633.1"/>
    </source>
</evidence>
<dbReference type="OrthoDB" id="9796100at2"/>
<keyword evidence="10" id="KW-1185">Reference proteome</keyword>
<reference evidence="9 10" key="1">
    <citation type="submission" date="2019-03" db="EMBL/GenBank/DDBJ databases">
        <title>Genome sequence of Sphingomonas sp. 17J27-24.</title>
        <authorList>
            <person name="Kim M."/>
            <person name="Maeng S."/>
            <person name="Sathiyaraj S."/>
        </authorList>
    </citation>
    <scope>NUCLEOTIDE SEQUENCE [LARGE SCALE GENOMIC DNA]</scope>
    <source>
        <strain evidence="9 10">17J27-24</strain>
    </source>
</reference>
<dbReference type="InterPro" id="IPR011006">
    <property type="entry name" value="CheY-like_superfamily"/>
</dbReference>
<dbReference type="SUPFAM" id="SSF47384">
    <property type="entry name" value="Homodimeric domain of signal transducing histidine kinase"/>
    <property type="match status" value="1"/>
</dbReference>
<dbReference type="CDD" id="cd00082">
    <property type="entry name" value="HisKA"/>
    <property type="match status" value="1"/>
</dbReference>
<evidence type="ECO:0000256" key="3">
    <source>
        <dbReference type="ARBA" id="ARBA00022553"/>
    </source>
</evidence>
<dbReference type="InterPro" id="IPR001789">
    <property type="entry name" value="Sig_transdc_resp-reg_receiver"/>
</dbReference>
<dbReference type="AlphaFoldDB" id="A0A4Y8ZRJ6"/>
<dbReference type="EMBL" id="SPDV01000014">
    <property type="protein sequence ID" value="TFI58633.1"/>
    <property type="molecule type" value="Genomic_DNA"/>
</dbReference>
<keyword evidence="5" id="KW-0175">Coiled coil</keyword>
<dbReference type="InterPro" id="IPR036890">
    <property type="entry name" value="HATPase_C_sf"/>
</dbReference>
<dbReference type="SMART" id="SM00388">
    <property type="entry name" value="HisKA"/>
    <property type="match status" value="1"/>
</dbReference>
<dbReference type="EC" id="2.7.13.3" evidence="2"/>
<dbReference type="Gene3D" id="3.30.565.10">
    <property type="entry name" value="Histidine kinase-like ATPase, C-terminal domain"/>
    <property type="match status" value="1"/>
</dbReference>
<dbReference type="InterPro" id="IPR029016">
    <property type="entry name" value="GAF-like_dom_sf"/>
</dbReference>
<dbReference type="CDD" id="cd18161">
    <property type="entry name" value="REC_hyHK_blue-like"/>
    <property type="match status" value="1"/>
</dbReference>
<dbReference type="PROSITE" id="PS50113">
    <property type="entry name" value="PAC"/>
    <property type="match status" value="1"/>
</dbReference>
<dbReference type="SUPFAM" id="SSF55874">
    <property type="entry name" value="ATPase domain of HSP90 chaperone/DNA topoisomerase II/histidine kinase"/>
    <property type="match status" value="1"/>
</dbReference>
<dbReference type="Gene3D" id="3.40.50.2300">
    <property type="match status" value="2"/>
</dbReference>
<dbReference type="InterPro" id="IPR004358">
    <property type="entry name" value="Sig_transdc_His_kin-like_C"/>
</dbReference>
<dbReference type="GO" id="GO:0000155">
    <property type="term" value="F:phosphorelay sensor kinase activity"/>
    <property type="evidence" value="ECO:0007669"/>
    <property type="project" value="InterPro"/>
</dbReference>
<accession>A0A4Y8ZRJ6</accession>
<comment type="catalytic activity">
    <reaction evidence="1">
        <text>ATP + protein L-histidine = ADP + protein N-phospho-L-histidine.</text>
        <dbReference type="EC" id="2.7.13.3"/>
    </reaction>
</comment>
<dbReference type="InterPro" id="IPR036097">
    <property type="entry name" value="HisK_dim/P_sf"/>
</dbReference>
<dbReference type="PANTHER" id="PTHR43065:SF49">
    <property type="entry name" value="HISTIDINE KINASE"/>
    <property type="match status" value="1"/>
</dbReference>
<feature type="modified residue" description="4-aspartylphosphate" evidence="4">
    <location>
        <position position="976"/>
    </location>
</feature>
<dbReference type="PROSITE" id="PS50110">
    <property type="entry name" value="RESPONSE_REGULATORY"/>
    <property type="match status" value="2"/>
</dbReference>
<dbReference type="SMART" id="SM00448">
    <property type="entry name" value="REC"/>
    <property type="match status" value="2"/>
</dbReference>
<evidence type="ECO:0000259" key="6">
    <source>
        <dbReference type="PROSITE" id="PS50109"/>
    </source>
</evidence>
<dbReference type="Gene3D" id="1.10.287.130">
    <property type="match status" value="1"/>
</dbReference>
<evidence type="ECO:0000259" key="8">
    <source>
        <dbReference type="PROSITE" id="PS50113"/>
    </source>
</evidence>
<feature type="domain" description="PAC" evidence="8">
    <location>
        <begin position="426"/>
        <end position="481"/>
    </location>
</feature>
<feature type="domain" description="Histidine kinase" evidence="6">
    <location>
        <begin position="533"/>
        <end position="756"/>
    </location>
</feature>
<evidence type="ECO:0000313" key="10">
    <source>
        <dbReference type="Proteomes" id="UP000298213"/>
    </source>
</evidence>
<dbReference type="CDD" id="cd00156">
    <property type="entry name" value="REC"/>
    <property type="match status" value="1"/>
</dbReference>
<name>A0A4Y8ZRJ6_9SPHN</name>
<feature type="modified residue" description="4-aspartylphosphate" evidence="4">
    <location>
        <position position="826"/>
    </location>
</feature>
<keyword evidence="3 4" id="KW-0597">Phosphoprotein</keyword>
<dbReference type="InterPro" id="IPR003661">
    <property type="entry name" value="HisK_dim/P_dom"/>
</dbReference>
<evidence type="ECO:0000256" key="4">
    <source>
        <dbReference type="PROSITE-ProRule" id="PRU00169"/>
    </source>
</evidence>
<dbReference type="InterPro" id="IPR000700">
    <property type="entry name" value="PAS-assoc_C"/>
</dbReference>
<dbReference type="InterPro" id="IPR013656">
    <property type="entry name" value="PAS_4"/>
</dbReference>
<dbReference type="InterPro" id="IPR003594">
    <property type="entry name" value="HATPase_dom"/>
</dbReference>
<evidence type="ECO:0000256" key="2">
    <source>
        <dbReference type="ARBA" id="ARBA00012438"/>
    </source>
</evidence>
<feature type="domain" description="Response regulatory" evidence="7">
    <location>
        <begin position="927"/>
        <end position="1038"/>
    </location>
</feature>
<dbReference type="Proteomes" id="UP000298213">
    <property type="component" value="Unassembled WGS sequence"/>
</dbReference>
<organism evidence="9 10">
    <name type="scientific">Sphingomonas parva</name>
    <dbReference type="NCBI Taxonomy" id="2555898"/>
    <lineage>
        <taxon>Bacteria</taxon>
        <taxon>Pseudomonadati</taxon>
        <taxon>Pseudomonadota</taxon>
        <taxon>Alphaproteobacteria</taxon>
        <taxon>Sphingomonadales</taxon>
        <taxon>Sphingomonadaceae</taxon>
        <taxon>Sphingomonas</taxon>
    </lineage>
</organism>
<dbReference type="Gene3D" id="3.30.450.40">
    <property type="match status" value="1"/>
</dbReference>